<name>A0ABX5R9G4_9PSED</name>
<reference evidence="1 2" key="1">
    <citation type="journal article" date="2018" name="Genome Biol. Evol.">
        <title>Partnering With a Pest: Genomes of Hemlock Woolly Adelgid Symbionts Reveal Atypical Nutritional Provisioning Patterns in Dual-Obligate Bacteria.</title>
        <authorList>
            <person name="Weglarz K.M."/>
            <person name="Havill N.P."/>
            <person name="Burke G.R."/>
            <person name="von Dohlen C.D."/>
        </authorList>
    </citation>
    <scope>NUCLEOTIDE SEQUENCE [LARGE SCALE GENOMIC DNA]</scope>
    <source>
        <strain evidence="1 2">HWA_ENA</strain>
    </source>
</reference>
<evidence type="ECO:0000313" key="2">
    <source>
        <dbReference type="Proteomes" id="UP000288953"/>
    </source>
</evidence>
<organism evidence="1 2">
    <name type="scientific">Candidatus Pseudomonas adelgestsugas</name>
    <dbReference type="NCBI Taxonomy" id="1302376"/>
    <lineage>
        <taxon>Bacteria</taxon>
        <taxon>Pseudomonadati</taxon>
        <taxon>Pseudomonadota</taxon>
        <taxon>Gammaproteobacteria</taxon>
        <taxon>Pseudomonadales</taxon>
        <taxon>Pseudomonadaceae</taxon>
        <taxon>Pseudomonas</taxon>
    </lineage>
</organism>
<gene>
    <name evidence="1" type="ORF">C3B55_00746</name>
</gene>
<sequence length="62" mass="7377">MAIEKHRVFCVRLMPHDKFTGLLLEDIINLLKRQADNSQMHTYHNEDKASLCYDKFLSDILR</sequence>
<dbReference type="EMBL" id="CP026512">
    <property type="protein sequence ID" value="QAX82066.1"/>
    <property type="molecule type" value="Genomic_DNA"/>
</dbReference>
<evidence type="ECO:0000313" key="1">
    <source>
        <dbReference type="EMBL" id="QAX82066.1"/>
    </source>
</evidence>
<proteinExistence type="predicted"/>
<dbReference type="Proteomes" id="UP000288953">
    <property type="component" value="Chromosome"/>
</dbReference>
<protein>
    <submittedName>
        <fullName evidence="1">Uncharacterized protein</fullName>
    </submittedName>
</protein>
<keyword evidence="2" id="KW-1185">Reference proteome</keyword>
<accession>A0ABX5R9G4</accession>